<dbReference type="RefSeq" id="XP_012210496.1">
    <property type="nucleotide sequence ID" value="XM_012355106.1"/>
</dbReference>
<evidence type="ECO:0000313" key="1">
    <source>
        <dbReference type="EMBL" id="KDO18797.1"/>
    </source>
</evidence>
<dbReference type="KEGG" id="spar:SPRG_15922"/>
<organism evidence="1 2">
    <name type="scientific">Saprolegnia parasitica (strain CBS 223.65)</name>
    <dbReference type="NCBI Taxonomy" id="695850"/>
    <lineage>
        <taxon>Eukaryota</taxon>
        <taxon>Sar</taxon>
        <taxon>Stramenopiles</taxon>
        <taxon>Oomycota</taxon>
        <taxon>Saprolegniomycetes</taxon>
        <taxon>Saprolegniales</taxon>
        <taxon>Saprolegniaceae</taxon>
        <taxon>Saprolegnia</taxon>
    </lineage>
</organism>
<name>A0A067BW25_SAPPC</name>
<dbReference type="VEuPathDB" id="FungiDB:SPRG_15922"/>
<protein>
    <submittedName>
        <fullName evidence="1">Uncharacterized protein</fullName>
    </submittedName>
</protein>
<dbReference type="AlphaFoldDB" id="A0A067BW25"/>
<keyword evidence="2" id="KW-1185">Reference proteome</keyword>
<dbReference type="GeneID" id="24137600"/>
<dbReference type="EMBL" id="KK583394">
    <property type="protein sequence ID" value="KDO18797.1"/>
    <property type="molecule type" value="Genomic_DNA"/>
</dbReference>
<evidence type="ECO:0000313" key="2">
    <source>
        <dbReference type="Proteomes" id="UP000030745"/>
    </source>
</evidence>
<gene>
    <name evidence="1" type="ORF">SPRG_15922</name>
</gene>
<accession>A0A067BW25</accession>
<sequence length="197" mass="22038">MISNTARAFLEEPCDPVLYDLRASIAHGFTHHEATFADPELSVDGLDELLTWPLPDAQAPKLAALRGYDAATTVIPGDALGIKPGYADHATARTGCWVATTISLPMQLVAIEASSSNRQPYLWPVLRACVWFNVWRVWNDRNFRAVKAARVAQLHLHHSLVQEAEQPALRRLLRLIAQHEWPRRHLVPRIALLPLPA</sequence>
<dbReference type="Proteomes" id="UP000030745">
    <property type="component" value="Unassembled WGS sequence"/>
</dbReference>
<proteinExistence type="predicted"/>
<reference evidence="1 2" key="1">
    <citation type="journal article" date="2013" name="PLoS Genet.">
        <title>Distinctive expansion of potential virulence genes in the genome of the oomycete fish pathogen Saprolegnia parasitica.</title>
        <authorList>
            <person name="Jiang R.H."/>
            <person name="de Bruijn I."/>
            <person name="Haas B.J."/>
            <person name="Belmonte R."/>
            <person name="Lobach L."/>
            <person name="Christie J."/>
            <person name="van den Ackerveken G."/>
            <person name="Bottin A."/>
            <person name="Bulone V."/>
            <person name="Diaz-Moreno S.M."/>
            <person name="Dumas B."/>
            <person name="Fan L."/>
            <person name="Gaulin E."/>
            <person name="Govers F."/>
            <person name="Grenville-Briggs L.J."/>
            <person name="Horner N.R."/>
            <person name="Levin J.Z."/>
            <person name="Mammella M."/>
            <person name="Meijer H.J."/>
            <person name="Morris P."/>
            <person name="Nusbaum C."/>
            <person name="Oome S."/>
            <person name="Phillips A.J."/>
            <person name="van Rooyen D."/>
            <person name="Rzeszutek E."/>
            <person name="Saraiva M."/>
            <person name="Secombes C.J."/>
            <person name="Seidl M.F."/>
            <person name="Snel B."/>
            <person name="Stassen J.H."/>
            <person name="Sykes S."/>
            <person name="Tripathy S."/>
            <person name="van den Berg H."/>
            <person name="Vega-Arreguin J.C."/>
            <person name="Wawra S."/>
            <person name="Young S.K."/>
            <person name="Zeng Q."/>
            <person name="Dieguez-Uribeondo J."/>
            <person name="Russ C."/>
            <person name="Tyler B.M."/>
            <person name="van West P."/>
        </authorList>
    </citation>
    <scope>NUCLEOTIDE SEQUENCE [LARGE SCALE GENOMIC DNA]</scope>
    <source>
        <strain evidence="1 2">CBS 223.65</strain>
    </source>
</reference>